<dbReference type="SUPFAM" id="SSF56935">
    <property type="entry name" value="Porins"/>
    <property type="match status" value="1"/>
</dbReference>
<evidence type="ECO:0000256" key="8">
    <source>
        <dbReference type="ARBA" id="ARBA00023065"/>
    </source>
</evidence>
<evidence type="ECO:0000313" key="17">
    <source>
        <dbReference type="EMBL" id="MBB6124374.1"/>
    </source>
</evidence>
<dbReference type="RefSeq" id="WP_246351939.1">
    <property type="nucleotide sequence ID" value="NZ_JACIJP010000003.1"/>
</dbReference>
<accession>A0A841J0Y9</accession>
<dbReference type="EMBL" id="JACIJP010000003">
    <property type="protein sequence ID" value="MBB6124374.1"/>
    <property type="molecule type" value="Genomic_DNA"/>
</dbReference>
<keyword evidence="6 14" id="KW-0732">Signal</keyword>
<evidence type="ECO:0000256" key="14">
    <source>
        <dbReference type="SAM" id="SignalP"/>
    </source>
</evidence>
<sequence>MRQKKGQRTAVIAAGAMATIAASASAWGQDQRATRDRPAMEDIIVTGVARPVNTLDSSVSVSALSPDQIAQSVPRTTAEIFRFIPGVRSEASGGEGNANIAVRGLPIASGGAKFLQLQEDGMPILQFGDIAFGNADIFLRADQTIATIQTVRGGSSSTLASNAPGGIINIISKDGSTPGGLVQLSKGLDYRDTRIDFDVGAPLTQTLRFNIGGFWRAGEGPRRAGYTANRGYQIKANVTQDIPGGHIRIYLKRLDDHAIGYLPMPTLVTGTNAHPHYRSLPAFDIRNDAPQSAHFRSDAGFDGNNRLRVTDVRDGMHPVVTTLGFEAIADIADGWRIEDRFRWSNVHGNFVSPFPALVAGLQSTGNTIGQYLTDQPGPYSFTYATGPSAGQPVNAATLNGNGLVMFTHLFNTTLNDLGNATNDLRISKQAGNLTLTAGYYRARQKIDLDWTWNSYLLEVKGNNAALLNIIAPSGEVLTRNGLSAYGVPFWGNCCQRSYNARYDLSAFYGSAGFELGQLSLDASLRYDSMKARGSYAGTLQVANFDVDGDGIIQPLERSVSLINNAAPRPIHYRTHYLSWSIGANIRLTPDAAVFARASRGGRSNADRVLFGVVRRDGSIARKNAVNFVDQLELGTKLRSGPVSLFATLFRATTQEQNFEVTSGRFLERVYRATGLELESTYRRGIFDVRTGVTWTRARIASDALTPAFVGHTPRRQPEWIVTAMPSLDFGVVQGGFSLIGSSKAYAQDNNRLIFPAYAQVNAFVNVRPRQNLLISLTGNNLFNAIGITEAEEGLIVNNSSNYVRARAIPGRSVSVSAQWAF</sequence>
<dbReference type="InterPro" id="IPR039426">
    <property type="entry name" value="TonB-dep_rcpt-like"/>
</dbReference>
<keyword evidence="4" id="KW-0410">Iron transport</keyword>
<evidence type="ECO:0000256" key="4">
    <source>
        <dbReference type="ARBA" id="ARBA00022496"/>
    </source>
</evidence>
<evidence type="ECO:0000256" key="12">
    <source>
        <dbReference type="PROSITE-ProRule" id="PRU01360"/>
    </source>
</evidence>
<name>A0A841J0Y9_9SPHN</name>
<evidence type="ECO:0000259" key="16">
    <source>
        <dbReference type="Pfam" id="PF07715"/>
    </source>
</evidence>
<evidence type="ECO:0000256" key="2">
    <source>
        <dbReference type="ARBA" id="ARBA00022448"/>
    </source>
</evidence>
<dbReference type="PANTHER" id="PTHR32552">
    <property type="entry name" value="FERRICHROME IRON RECEPTOR-RELATED"/>
    <property type="match status" value="1"/>
</dbReference>
<dbReference type="GO" id="GO:0015344">
    <property type="term" value="F:siderophore uptake transmembrane transporter activity"/>
    <property type="evidence" value="ECO:0007669"/>
    <property type="project" value="TreeGrafter"/>
</dbReference>
<reference evidence="17 18" key="1">
    <citation type="submission" date="2020-08" db="EMBL/GenBank/DDBJ databases">
        <title>Genomic Encyclopedia of Type Strains, Phase IV (KMG-IV): sequencing the most valuable type-strain genomes for metagenomic binning, comparative biology and taxonomic classification.</title>
        <authorList>
            <person name="Goeker M."/>
        </authorList>
    </citation>
    <scope>NUCLEOTIDE SEQUENCE [LARGE SCALE GENOMIC DNA]</scope>
    <source>
        <strain evidence="17 18">DSM 102255</strain>
    </source>
</reference>
<dbReference type="PANTHER" id="PTHR32552:SF89">
    <property type="entry name" value="CATECHOLATE SIDEROPHORE RECEPTOR FIU"/>
    <property type="match status" value="1"/>
</dbReference>
<keyword evidence="3 12" id="KW-1134">Transmembrane beta strand</keyword>
<dbReference type="Gene3D" id="2.40.170.20">
    <property type="entry name" value="TonB-dependent receptor, beta-barrel domain"/>
    <property type="match status" value="1"/>
</dbReference>
<evidence type="ECO:0000256" key="1">
    <source>
        <dbReference type="ARBA" id="ARBA00004571"/>
    </source>
</evidence>
<comment type="subcellular location">
    <subcellularLocation>
        <location evidence="1 12">Cell outer membrane</location>
        <topology evidence="1 12">Multi-pass membrane protein</topology>
    </subcellularLocation>
</comment>
<dbReference type="Pfam" id="PF00593">
    <property type="entry name" value="TonB_dep_Rec_b-barrel"/>
    <property type="match status" value="1"/>
</dbReference>
<dbReference type="AlphaFoldDB" id="A0A841J0Y9"/>
<comment type="similarity">
    <text evidence="12 13">Belongs to the TonB-dependent receptor family.</text>
</comment>
<keyword evidence="5 12" id="KW-0812">Transmembrane</keyword>
<dbReference type="Pfam" id="PF07715">
    <property type="entry name" value="Plug"/>
    <property type="match status" value="1"/>
</dbReference>
<keyword evidence="11 12" id="KW-0998">Cell outer membrane</keyword>
<keyword evidence="18" id="KW-1185">Reference proteome</keyword>
<comment type="caution">
    <text evidence="17">The sequence shown here is derived from an EMBL/GenBank/DDBJ whole genome shotgun (WGS) entry which is preliminary data.</text>
</comment>
<evidence type="ECO:0000259" key="15">
    <source>
        <dbReference type="Pfam" id="PF00593"/>
    </source>
</evidence>
<protein>
    <submittedName>
        <fullName evidence="17">Outer membrane receptor protein involved in Fe transport</fullName>
    </submittedName>
</protein>
<feature type="domain" description="TonB-dependent receptor-like beta-barrel" evidence="15">
    <location>
        <begin position="297"/>
        <end position="781"/>
    </location>
</feature>
<evidence type="ECO:0000256" key="6">
    <source>
        <dbReference type="ARBA" id="ARBA00022729"/>
    </source>
</evidence>
<dbReference type="InterPro" id="IPR000531">
    <property type="entry name" value="Beta-barrel_TonB"/>
</dbReference>
<evidence type="ECO:0000256" key="9">
    <source>
        <dbReference type="ARBA" id="ARBA00023077"/>
    </source>
</evidence>
<dbReference type="GO" id="GO:0009279">
    <property type="term" value="C:cell outer membrane"/>
    <property type="evidence" value="ECO:0007669"/>
    <property type="project" value="UniProtKB-SubCell"/>
</dbReference>
<evidence type="ECO:0000256" key="7">
    <source>
        <dbReference type="ARBA" id="ARBA00023004"/>
    </source>
</evidence>
<dbReference type="PROSITE" id="PS52016">
    <property type="entry name" value="TONB_DEPENDENT_REC_3"/>
    <property type="match status" value="1"/>
</dbReference>
<dbReference type="InterPro" id="IPR037066">
    <property type="entry name" value="Plug_dom_sf"/>
</dbReference>
<gene>
    <name evidence="17" type="ORF">FHS92_002119</name>
</gene>
<evidence type="ECO:0000256" key="3">
    <source>
        <dbReference type="ARBA" id="ARBA00022452"/>
    </source>
</evidence>
<evidence type="ECO:0000313" key="18">
    <source>
        <dbReference type="Proteomes" id="UP000552700"/>
    </source>
</evidence>
<dbReference type="Gene3D" id="2.170.130.10">
    <property type="entry name" value="TonB-dependent receptor, plug domain"/>
    <property type="match status" value="1"/>
</dbReference>
<feature type="domain" description="TonB-dependent receptor plug" evidence="16">
    <location>
        <begin position="55"/>
        <end position="167"/>
    </location>
</feature>
<feature type="chain" id="PRO_5032422572" evidence="14">
    <location>
        <begin position="29"/>
        <end position="821"/>
    </location>
</feature>
<organism evidence="17 18">
    <name type="scientific">Sphingobium subterraneum</name>
    <dbReference type="NCBI Taxonomy" id="627688"/>
    <lineage>
        <taxon>Bacteria</taxon>
        <taxon>Pseudomonadati</taxon>
        <taxon>Pseudomonadota</taxon>
        <taxon>Alphaproteobacteria</taxon>
        <taxon>Sphingomonadales</taxon>
        <taxon>Sphingomonadaceae</taxon>
        <taxon>Sphingobium</taxon>
    </lineage>
</organism>
<evidence type="ECO:0000256" key="5">
    <source>
        <dbReference type="ARBA" id="ARBA00022692"/>
    </source>
</evidence>
<dbReference type="Proteomes" id="UP000552700">
    <property type="component" value="Unassembled WGS sequence"/>
</dbReference>
<dbReference type="InterPro" id="IPR036942">
    <property type="entry name" value="Beta-barrel_TonB_sf"/>
</dbReference>
<keyword evidence="10 12" id="KW-0472">Membrane</keyword>
<keyword evidence="7" id="KW-0408">Iron</keyword>
<proteinExistence type="inferred from homology"/>
<evidence type="ECO:0000256" key="13">
    <source>
        <dbReference type="RuleBase" id="RU003357"/>
    </source>
</evidence>
<keyword evidence="9 13" id="KW-0798">TonB box</keyword>
<dbReference type="InterPro" id="IPR012910">
    <property type="entry name" value="Plug_dom"/>
</dbReference>
<feature type="signal peptide" evidence="14">
    <location>
        <begin position="1"/>
        <end position="28"/>
    </location>
</feature>
<keyword evidence="8" id="KW-0406">Ion transport</keyword>
<keyword evidence="17" id="KW-0675">Receptor</keyword>
<evidence type="ECO:0000256" key="10">
    <source>
        <dbReference type="ARBA" id="ARBA00023136"/>
    </source>
</evidence>
<evidence type="ECO:0000256" key="11">
    <source>
        <dbReference type="ARBA" id="ARBA00023237"/>
    </source>
</evidence>
<keyword evidence="2 12" id="KW-0813">Transport</keyword>